<protein>
    <submittedName>
        <fullName evidence="1">Uncharacterized protein</fullName>
    </submittedName>
</protein>
<organism evidence="1 2">
    <name type="scientific">Ficus carica</name>
    <name type="common">Common fig</name>
    <dbReference type="NCBI Taxonomy" id="3494"/>
    <lineage>
        <taxon>Eukaryota</taxon>
        <taxon>Viridiplantae</taxon>
        <taxon>Streptophyta</taxon>
        <taxon>Embryophyta</taxon>
        <taxon>Tracheophyta</taxon>
        <taxon>Spermatophyta</taxon>
        <taxon>Magnoliopsida</taxon>
        <taxon>eudicotyledons</taxon>
        <taxon>Gunneridae</taxon>
        <taxon>Pentapetalae</taxon>
        <taxon>rosids</taxon>
        <taxon>fabids</taxon>
        <taxon>Rosales</taxon>
        <taxon>Moraceae</taxon>
        <taxon>Ficeae</taxon>
        <taxon>Ficus</taxon>
    </lineage>
</organism>
<accession>A0AA87Z3L1</accession>
<evidence type="ECO:0000313" key="2">
    <source>
        <dbReference type="Proteomes" id="UP001187192"/>
    </source>
</evidence>
<dbReference type="Proteomes" id="UP001187192">
    <property type="component" value="Unassembled WGS sequence"/>
</dbReference>
<sequence length="80" mass="9266">MVATIRTKDWSAWFDVDQRALRQTNGCAGESRHTYKGESAWGVAQTFRHASYRLRRALVRPRGSSWPTLVWAVSLDTWQK</sequence>
<dbReference type="AlphaFoldDB" id="A0AA87Z3L1"/>
<dbReference type="EMBL" id="BTGU01000002">
    <property type="protein sequence ID" value="GMN28022.1"/>
    <property type="molecule type" value="Genomic_DNA"/>
</dbReference>
<comment type="caution">
    <text evidence="1">The sequence shown here is derived from an EMBL/GenBank/DDBJ whole genome shotgun (WGS) entry which is preliminary data.</text>
</comment>
<evidence type="ECO:0000313" key="1">
    <source>
        <dbReference type="EMBL" id="GMN28022.1"/>
    </source>
</evidence>
<dbReference type="Gramene" id="FCD_00019631-RA">
    <property type="protein sequence ID" value="FCD_00019631-RA:cds"/>
    <property type="gene ID" value="FCD_00019631"/>
</dbReference>
<reference evidence="1" key="1">
    <citation type="submission" date="2023-07" db="EMBL/GenBank/DDBJ databases">
        <title>draft genome sequence of fig (Ficus carica).</title>
        <authorList>
            <person name="Takahashi T."/>
            <person name="Nishimura K."/>
        </authorList>
    </citation>
    <scope>NUCLEOTIDE SEQUENCE</scope>
</reference>
<proteinExistence type="predicted"/>
<gene>
    <name evidence="1" type="ORF">TIFTF001_001898</name>
</gene>
<name>A0AA87Z3L1_FICCA</name>
<keyword evidence="2" id="KW-1185">Reference proteome</keyword>